<name>A0A2H9VNJ9_9SPHI</name>
<feature type="compositionally biased region" description="Acidic residues" evidence="1">
    <location>
        <begin position="160"/>
        <end position="173"/>
    </location>
</feature>
<evidence type="ECO:0000313" key="2">
    <source>
        <dbReference type="EMBL" id="PJJ79890.1"/>
    </source>
</evidence>
<comment type="caution">
    <text evidence="2">The sequence shown here is derived from an EMBL/GenBank/DDBJ whole genome shotgun (WGS) entry which is preliminary data.</text>
</comment>
<organism evidence="2 3">
    <name type="scientific">Mucilaginibacter auburnensis</name>
    <dbReference type="NCBI Taxonomy" id="1457233"/>
    <lineage>
        <taxon>Bacteria</taxon>
        <taxon>Pseudomonadati</taxon>
        <taxon>Bacteroidota</taxon>
        <taxon>Sphingobacteriia</taxon>
        <taxon>Sphingobacteriales</taxon>
        <taxon>Sphingobacteriaceae</taxon>
        <taxon>Mucilaginibacter</taxon>
    </lineage>
</organism>
<protein>
    <submittedName>
        <fullName evidence="2">Uncharacterized protein</fullName>
    </submittedName>
</protein>
<accession>A0A2H9VNJ9</accession>
<dbReference type="EMBL" id="PGFJ01000002">
    <property type="protein sequence ID" value="PJJ79890.1"/>
    <property type="molecule type" value="Genomic_DNA"/>
</dbReference>
<reference evidence="2 3" key="1">
    <citation type="submission" date="2017-11" db="EMBL/GenBank/DDBJ databases">
        <title>Genomic Encyclopedia of Archaeal and Bacterial Type Strains, Phase II (KMG-II): From Individual Species to Whole Genera.</title>
        <authorList>
            <person name="Goeker M."/>
        </authorList>
    </citation>
    <scope>NUCLEOTIDE SEQUENCE [LARGE SCALE GENOMIC DNA]</scope>
    <source>
        <strain evidence="2 3">DSM 28175</strain>
    </source>
</reference>
<dbReference type="RefSeq" id="WP_100342195.1">
    <property type="nucleotide sequence ID" value="NZ_PGFJ01000002.1"/>
</dbReference>
<gene>
    <name evidence="2" type="ORF">CLV57_3029</name>
</gene>
<evidence type="ECO:0000313" key="3">
    <source>
        <dbReference type="Proteomes" id="UP000242687"/>
    </source>
</evidence>
<dbReference type="AlphaFoldDB" id="A0A2H9VNJ9"/>
<proteinExistence type="predicted"/>
<sequence length="180" mass="20970">MSRLDKYRKLPVFKKAEEILELAEVIVEAIKDSKEKEHFANEILSNAMLIGVKIAGAEGGGLYSLRMQNAVVVKIAVHDMLNAVICTAMFDLNEEDYVDLMRDKVEEFRLEFVEWIRSFDKKHDIPDNWAIRFDTSTPEQEVLEELMFDEEAFDDKFFEDLDDDESDDDDDENDDKKDEC</sequence>
<feature type="region of interest" description="Disordered" evidence="1">
    <location>
        <begin position="159"/>
        <end position="180"/>
    </location>
</feature>
<keyword evidence="3" id="KW-1185">Reference proteome</keyword>
<dbReference type="OrthoDB" id="893100at2"/>
<evidence type="ECO:0000256" key="1">
    <source>
        <dbReference type="SAM" id="MobiDB-lite"/>
    </source>
</evidence>
<dbReference type="Proteomes" id="UP000242687">
    <property type="component" value="Unassembled WGS sequence"/>
</dbReference>